<feature type="domain" description="HTH crp-type" evidence="4">
    <location>
        <begin position="169"/>
        <end position="242"/>
    </location>
</feature>
<keyword evidence="3" id="KW-0804">Transcription</keyword>
<sequence length="260" mass="29041">MNIIRDRPDLEPGQDILDWNSPGFSHPLGALEKRLKNFSARSSVEDIAEVICGTRSFRRDQPAWADRGDLANLFVLESGWAYKFAILAGGRRHISEFFGPGAICNWSRLSDFEEQGDILFKAGAKVTMLNASALNILLEEQPGLGAVVRQHEIARTLRTTQRVRTVISSAATEKLLFLLLDLQSEATAVGLDPIWLALPFSQIEMADILGLTPVHVSRTFAKLEEDGLITKDGRYVQLHDVTQIRETLSYRAFFDRSRSG</sequence>
<dbReference type="SMART" id="SM00419">
    <property type="entry name" value="HTH_CRP"/>
    <property type="match status" value="1"/>
</dbReference>
<dbReference type="Proteomes" id="UP000461409">
    <property type="component" value="Unassembled WGS sequence"/>
</dbReference>
<keyword evidence="6" id="KW-1185">Reference proteome</keyword>
<reference evidence="5 6" key="1">
    <citation type="submission" date="2019-12" db="EMBL/GenBank/DDBJ databases">
        <authorList>
            <person name="Lee S.D."/>
        </authorList>
    </citation>
    <scope>NUCLEOTIDE SEQUENCE [LARGE SCALE GENOMIC DNA]</scope>
    <source>
        <strain evidence="5 6">GH3-10</strain>
    </source>
</reference>
<dbReference type="AlphaFoldDB" id="A0A844XBP1"/>
<dbReference type="RefSeq" id="WP_160484787.1">
    <property type="nucleotide sequence ID" value="NZ_WUBR01000001.1"/>
</dbReference>
<dbReference type="InterPro" id="IPR018490">
    <property type="entry name" value="cNMP-bd_dom_sf"/>
</dbReference>
<dbReference type="SUPFAM" id="SSF51206">
    <property type="entry name" value="cAMP-binding domain-like"/>
    <property type="match status" value="1"/>
</dbReference>
<evidence type="ECO:0000259" key="4">
    <source>
        <dbReference type="PROSITE" id="PS51063"/>
    </source>
</evidence>
<protein>
    <submittedName>
        <fullName evidence="5">Helix-turn-helix domain-containing protein</fullName>
    </submittedName>
</protein>
<dbReference type="SUPFAM" id="SSF46785">
    <property type="entry name" value="Winged helix' DNA-binding domain"/>
    <property type="match status" value="1"/>
</dbReference>
<evidence type="ECO:0000256" key="2">
    <source>
        <dbReference type="ARBA" id="ARBA00023125"/>
    </source>
</evidence>
<dbReference type="Gene3D" id="2.60.120.10">
    <property type="entry name" value="Jelly Rolls"/>
    <property type="match status" value="1"/>
</dbReference>
<dbReference type="InterPro" id="IPR014710">
    <property type="entry name" value="RmlC-like_jellyroll"/>
</dbReference>
<name>A0A844XBP1_9SPHN</name>
<reference evidence="5 6" key="2">
    <citation type="submission" date="2020-02" db="EMBL/GenBank/DDBJ databases">
        <title>Erythrobacter dongmakensis sp. nov., isolated from a tidal mudflat.</title>
        <authorList>
            <person name="Kim I.S."/>
        </authorList>
    </citation>
    <scope>NUCLEOTIDE SEQUENCE [LARGE SCALE GENOMIC DNA]</scope>
    <source>
        <strain evidence="5 6">GH3-10</strain>
    </source>
</reference>
<dbReference type="GO" id="GO:0003677">
    <property type="term" value="F:DNA binding"/>
    <property type="evidence" value="ECO:0007669"/>
    <property type="project" value="UniProtKB-KW"/>
</dbReference>
<dbReference type="Pfam" id="PF13545">
    <property type="entry name" value="HTH_Crp_2"/>
    <property type="match status" value="1"/>
</dbReference>
<keyword evidence="1" id="KW-0805">Transcription regulation</keyword>
<gene>
    <name evidence="5" type="ORF">GRF63_04670</name>
</gene>
<dbReference type="InterPro" id="IPR012318">
    <property type="entry name" value="HTH_CRP"/>
</dbReference>
<dbReference type="GO" id="GO:0006355">
    <property type="term" value="P:regulation of DNA-templated transcription"/>
    <property type="evidence" value="ECO:0007669"/>
    <property type="project" value="InterPro"/>
</dbReference>
<dbReference type="EMBL" id="WUBR01000001">
    <property type="protein sequence ID" value="MWV27193.1"/>
    <property type="molecule type" value="Genomic_DNA"/>
</dbReference>
<evidence type="ECO:0000313" key="5">
    <source>
        <dbReference type="EMBL" id="MWV27193.1"/>
    </source>
</evidence>
<evidence type="ECO:0000256" key="1">
    <source>
        <dbReference type="ARBA" id="ARBA00023015"/>
    </source>
</evidence>
<comment type="caution">
    <text evidence="5">The sequence shown here is derived from an EMBL/GenBank/DDBJ whole genome shotgun (WGS) entry which is preliminary data.</text>
</comment>
<evidence type="ECO:0000256" key="3">
    <source>
        <dbReference type="ARBA" id="ARBA00023163"/>
    </source>
</evidence>
<proteinExistence type="predicted"/>
<dbReference type="PROSITE" id="PS51063">
    <property type="entry name" value="HTH_CRP_2"/>
    <property type="match status" value="1"/>
</dbReference>
<evidence type="ECO:0000313" key="6">
    <source>
        <dbReference type="Proteomes" id="UP000461409"/>
    </source>
</evidence>
<organism evidence="5 6">
    <name type="scientific">Aurantiacibacter rhizosphaerae</name>
    <dbReference type="NCBI Taxonomy" id="2691582"/>
    <lineage>
        <taxon>Bacteria</taxon>
        <taxon>Pseudomonadati</taxon>
        <taxon>Pseudomonadota</taxon>
        <taxon>Alphaproteobacteria</taxon>
        <taxon>Sphingomonadales</taxon>
        <taxon>Erythrobacteraceae</taxon>
        <taxon>Aurantiacibacter</taxon>
    </lineage>
</organism>
<keyword evidence="2" id="KW-0238">DNA-binding</keyword>
<accession>A0A844XBP1</accession>
<dbReference type="InterPro" id="IPR036390">
    <property type="entry name" value="WH_DNA-bd_sf"/>
</dbReference>